<dbReference type="RefSeq" id="WP_377716233.1">
    <property type="nucleotide sequence ID" value="NZ_JBHTJM010000009.1"/>
</dbReference>
<accession>A0ABW3I494</accession>
<evidence type="ECO:0000313" key="2">
    <source>
        <dbReference type="Proteomes" id="UP001596997"/>
    </source>
</evidence>
<sequence length="169" mass="19487">MKKIVLLIILTCLFSCKNSQKESITRQKETEGTPKENILKPKTEEHDVKRQLLKLTSETKSNIIHCENKKFIIKVDRLKNGGIRYTSWNKPKTISDKPNLLLYDGKIEQQGTGGGYHYIFTSGKWSYIIENNLMGETAESMGIFLKLLNLEEKLIYSKMTNLTTKKIMI</sequence>
<dbReference type="EMBL" id="JBHTJM010000009">
    <property type="protein sequence ID" value="MFD0964693.1"/>
    <property type="molecule type" value="Genomic_DNA"/>
</dbReference>
<name>A0ABW3I494_9FLAO</name>
<protein>
    <recommendedName>
        <fullName evidence="3">Lipoprotein</fullName>
    </recommendedName>
</protein>
<keyword evidence="2" id="KW-1185">Reference proteome</keyword>
<reference evidence="2" key="1">
    <citation type="journal article" date="2019" name="Int. J. Syst. Evol. Microbiol.">
        <title>The Global Catalogue of Microorganisms (GCM) 10K type strain sequencing project: providing services to taxonomists for standard genome sequencing and annotation.</title>
        <authorList>
            <consortium name="The Broad Institute Genomics Platform"/>
            <consortium name="The Broad Institute Genome Sequencing Center for Infectious Disease"/>
            <person name="Wu L."/>
            <person name="Ma J."/>
        </authorList>
    </citation>
    <scope>NUCLEOTIDE SEQUENCE [LARGE SCALE GENOMIC DNA]</scope>
    <source>
        <strain evidence="2">CCUG 62114</strain>
    </source>
</reference>
<organism evidence="1 2">
    <name type="scientific">Pseudofulvibacter geojedonensis</name>
    <dbReference type="NCBI Taxonomy" id="1123758"/>
    <lineage>
        <taxon>Bacteria</taxon>
        <taxon>Pseudomonadati</taxon>
        <taxon>Bacteroidota</taxon>
        <taxon>Flavobacteriia</taxon>
        <taxon>Flavobacteriales</taxon>
        <taxon>Flavobacteriaceae</taxon>
        <taxon>Pseudofulvibacter</taxon>
    </lineage>
</organism>
<dbReference type="Proteomes" id="UP001596997">
    <property type="component" value="Unassembled WGS sequence"/>
</dbReference>
<evidence type="ECO:0000313" key="1">
    <source>
        <dbReference type="EMBL" id="MFD0964693.1"/>
    </source>
</evidence>
<gene>
    <name evidence="1" type="ORF">ACFQ1O_11820</name>
</gene>
<proteinExistence type="predicted"/>
<comment type="caution">
    <text evidence="1">The sequence shown here is derived from an EMBL/GenBank/DDBJ whole genome shotgun (WGS) entry which is preliminary data.</text>
</comment>
<evidence type="ECO:0008006" key="3">
    <source>
        <dbReference type="Google" id="ProtNLM"/>
    </source>
</evidence>